<protein>
    <submittedName>
        <fullName evidence="6">Uncharacterized protein</fullName>
    </submittedName>
</protein>
<proteinExistence type="inferred from homology"/>
<dbReference type="PANTHER" id="PTHR13471:SF0">
    <property type="entry name" value="NUCLEAR EXOSOME REGULATOR NRDE2"/>
    <property type="match status" value="1"/>
</dbReference>
<reference evidence="6 7" key="1">
    <citation type="submission" date="2023-08" db="EMBL/GenBank/DDBJ databases">
        <title>A Necator americanus chromosomal reference genome.</title>
        <authorList>
            <person name="Ilik V."/>
            <person name="Petrzelkova K.J."/>
            <person name="Pardy F."/>
            <person name="Fuh T."/>
            <person name="Niatou-Singa F.S."/>
            <person name="Gouil Q."/>
            <person name="Baker L."/>
            <person name="Ritchie M.E."/>
            <person name="Jex A.R."/>
            <person name="Gazzola D."/>
            <person name="Li H."/>
            <person name="Toshio Fujiwara R."/>
            <person name="Zhan B."/>
            <person name="Aroian R.V."/>
            <person name="Pafco B."/>
            <person name="Schwarz E.M."/>
        </authorList>
    </citation>
    <scope>NUCLEOTIDE SEQUENCE [LARGE SCALE GENOMIC DNA]</scope>
    <source>
        <strain evidence="6 7">Aroian</strain>
        <tissue evidence="6">Whole animal</tissue>
    </source>
</reference>
<keyword evidence="7" id="KW-1185">Reference proteome</keyword>
<evidence type="ECO:0000256" key="3">
    <source>
        <dbReference type="ARBA" id="ARBA00023242"/>
    </source>
</evidence>
<comment type="similarity">
    <text evidence="2">Belongs to the NRDE2 family.</text>
</comment>
<organism evidence="6 7">
    <name type="scientific">Necator americanus</name>
    <name type="common">Human hookworm</name>
    <dbReference type="NCBI Taxonomy" id="51031"/>
    <lineage>
        <taxon>Eukaryota</taxon>
        <taxon>Metazoa</taxon>
        <taxon>Ecdysozoa</taxon>
        <taxon>Nematoda</taxon>
        <taxon>Chromadorea</taxon>
        <taxon>Rhabditida</taxon>
        <taxon>Rhabditina</taxon>
        <taxon>Rhabditomorpha</taxon>
        <taxon>Strongyloidea</taxon>
        <taxon>Ancylostomatidae</taxon>
        <taxon>Bunostominae</taxon>
        <taxon>Necator</taxon>
    </lineage>
</organism>
<dbReference type="Pfam" id="PF08424">
    <property type="entry name" value="NRDE-2"/>
    <property type="match status" value="1"/>
</dbReference>
<feature type="compositionally biased region" description="Basic residues" evidence="5">
    <location>
        <begin position="98"/>
        <end position="122"/>
    </location>
</feature>
<comment type="subcellular location">
    <subcellularLocation>
        <location evidence="1">Nucleus</location>
    </subcellularLocation>
</comment>
<keyword evidence="4" id="KW-0175">Coiled coil</keyword>
<feature type="region of interest" description="Disordered" evidence="5">
    <location>
        <begin position="1"/>
        <end position="29"/>
    </location>
</feature>
<gene>
    <name evidence="6" type="primary">Necator_chrIV.g17170</name>
    <name evidence="6" type="ORF">RB195_003872</name>
</gene>
<sequence>MFRAYADVSGGDKEEGECEDEDRDRYSSFDQEKILAARAKKESDAKAQRLAERIKNQNALRYINSDSDEDDVQIHVELPTPSYFTQISAPRIDLPVEKKKKKSKSSKRRKHKNKKKKRRRRSSSSSTSSTEDNRSDASSSSSSDSDNRSKGRKRSEPPKVVIKKEKWSFLAYKEERSVEGSFIVFDRQYDHENFNMDSIPKAHTFEYRHRCYVIMNGNSRLNELFFSKELRQSAEKRKRSERYFDGVLRKLDDSVAERSFRKLPSLCETNLDFVEVSKTRLQEFEFLHQIAERRAMEKEREALELEVALSTPSHTVHLETRRRRIATEFANDKRNPDVLDQFLKINEEIFEANRVIGSSLDRRALAERQLSIIDQAIASNQRAVEFRVKRLEYLKDLRPKSELLSEWEKILNVFVNNCSVWGKYLDFIQYDSALYKKDILDRAFDRCFDKLTSILNGTFRSHKPEPNTENFLLHIYVRRLLWWMECGYTNRAIASIQATIEYNFLVPDSLVNASEEKRKEVFANFWNSGVPRFGDDGSCGGWRNFDETLENLEVAQNKEKVARALQEQTTQELEQRIASSDDNLITSWVEMERELENIESRPRRPIPDTNVAMDSVHAMREVAFKDIRVFKGSGVHVLLALLHTLGAHFVESFTRNSIGISQSLPLLPTFRLLEEWNLLPYSRKLFPVPSPGAQDMVLNMLNAVIRLQPDLSYVISLLETRASQIEILYRDRPSGICVSQFRDFVKQIAKEYQSIVNVKDFDLIIAAYALKIFARWVQDEKKGNQPAFSNAANEGDRRKKKSKKEDKVFTRAQYVEQLMAFLSRSNNIPLVQQSAERLPILLRVLLCLVQALPSDRILVEITRFLLRKQSDDVVSPTEALSALDEWKNVFRTVERFTKAEKMTCFESSRALCISLRIHFDYARASKKSDQWVKECDTLFKHVDQCIADDDKAVIINAYLDILEHNWKTYHTQKEKLLEVLEYGRRLCPYDGSLIRRRIDLSSGVMEKFRIQHILSSQPSKNDPTLNMYCSLARLYLEKKRIAKLIEAGALPQSDVVASITRTEASQRRDPALWRLAMAQSRSSRFLSETHVLASAQCGWSRHLHIDCVALTDSSKKCKEIISLMEEREVQVFNDLDYLEVLKSND</sequence>
<keyword evidence="3" id="KW-0539">Nucleus</keyword>
<dbReference type="Proteomes" id="UP001303046">
    <property type="component" value="Unassembled WGS sequence"/>
</dbReference>
<feature type="coiled-coil region" evidence="4">
    <location>
        <begin position="281"/>
        <end position="308"/>
    </location>
</feature>
<comment type="caution">
    <text evidence="6">The sequence shown here is derived from an EMBL/GenBank/DDBJ whole genome shotgun (WGS) entry which is preliminary data.</text>
</comment>
<dbReference type="InterPro" id="IPR013633">
    <property type="entry name" value="NRDE-2"/>
</dbReference>
<name>A0ABR1DR32_NECAM</name>
<feature type="compositionally biased region" description="Basic and acidic residues" evidence="5">
    <location>
        <begin position="145"/>
        <end position="158"/>
    </location>
</feature>
<evidence type="ECO:0000256" key="4">
    <source>
        <dbReference type="SAM" id="Coils"/>
    </source>
</evidence>
<evidence type="ECO:0000256" key="2">
    <source>
        <dbReference type="ARBA" id="ARBA00009265"/>
    </source>
</evidence>
<dbReference type="PANTHER" id="PTHR13471">
    <property type="entry name" value="TETRATRICOPEPTIDE-LIKE HELICAL"/>
    <property type="match status" value="1"/>
</dbReference>
<feature type="compositionally biased region" description="Low complexity" evidence="5">
    <location>
        <begin position="123"/>
        <end position="144"/>
    </location>
</feature>
<evidence type="ECO:0000313" key="6">
    <source>
        <dbReference type="EMBL" id="KAK6752718.1"/>
    </source>
</evidence>
<accession>A0ABR1DR32</accession>
<dbReference type="EMBL" id="JAVFWL010000004">
    <property type="protein sequence ID" value="KAK6752718.1"/>
    <property type="molecule type" value="Genomic_DNA"/>
</dbReference>
<feature type="region of interest" description="Disordered" evidence="5">
    <location>
        <begin position="57"/>
        <end position="158"/>
    </location>
</feature>
<evidence type="ECO:0000256" key="1">
    <source>
        <dbReference type="ARBA" id="ARBA00004123"/>
    </source>
</evidence>
<evidence type="ECO:0000313" key="7">
    <source>
        <dbReference type="Proteomes" id="UP001303046"/>
    </source>
</evidence>
<evidence type="ECO:0000256" key="5">
    <source>
        <dbReference type="SAM" id="MobiDB-lite"/>
    </source>
</evidence>